<comment type="caution">
    <text evidence="1">The sequence shown here is derived from an EMBL/GenBank/DDBJ whole genome shotgun (WGS) entry which is preliminary data.</text>
</comment>
<protein>
    <submittedName>
        <fullName evidence="1">Uncharacterized protein</fullName>
    </submittedName>
</protein>
<dbReference type="EMBL" id="JBBNAG010000003">
    <property type="protein sequence ID" value="KAK9149171.1"/>
    <property type="molecule type" value="Genomic_DNA"/>
</dbReference>
<sequence length="424" mass="46481">MGTVHKLVCVKKVKQNAAEEWNESMPLPGDIIEGVAAKEGEDEYFIPAKARSELSSCLGKLSKSVLEGGGTAWVKIRRGDATLKLRVYVVQERSSKLQRRFTIRAASDDRHVAVLGNLTYEQCSQLQELSRKVVNTEERGLSKKEVKYDWKKVVGSYLPDQRSTVISSVLFMPLAGEHRVEATTARCMAWFSAAISSGVPLIFVNIQTEQIITSERTTSGGEACWAMQQSYATTIATAQGVRLWFLPGVAEMSVVLRPERGETRFGMDIKRTEEGFICIYAVAKRTAADRAGLQHLHEQARESGQLLVLSRLEGKSLVPSTVSSTGLIHCCDNAEVKDFLASAINNMDLIHLHVMTWPNFKASTAASQVTGIDTIKPLRKGPVQCPCLALVESIRGAVCSVIKTSLQQVIALVIGALDNLMCVL</sequence>
<evidence type="ECO:0000313" key="2">
    <source>
        <dbReference type="Proteomes" id="UP001419268"/>
    </source>
</evidence>
<proteinExistence type="predicted"/>
<dbReference type="Proteomes" id="UP001419268">
    <property type="component" value="Unassembled WGS sequence"/>
</dbReference>
<organism evidence="1 2">
    <name type="scientific">Stephania cephalantha</name>
    <dbReference type="NCBI Taxonomy" id="152367"/>
    <lineage>
        <taxon>Eukaryota</taxon>
        <taxon>Viridiplantae</taxon>
        <taxon>Streptophyta</taxon>
        <taxon>Embryophyta</taxon>
        <taxon>Tracheophyta</taxon>
        <taxon>Spermatophyta</taxon>
        <taxon>Magnoliopsida</taxon>
        <taxon>Ranunculales</taxon>
        <taxon>Menispermaceae</taxon>
        <taxon>Menispermoideae</taxon>
        <taxon>Cissampelideae</taxon>
        <taxon>Stephania</taxon>
    </lineage>
</organism>
<evidence type="ECO:0000313" key="1">
    <source>
        <dbReference type="EMBL" id="KAK9149171.1"/>
    </source>
</evidence>
<reference evidence="1 2" key="1">
    <citation type="submission" date="2024-01" db="EMBL/GenBank/DDBJ databases">
        <title>Genome assemblies of Stephania.</title>
        <authorList>
            <person name="Yang L."/>
        </authorList>
    </citation>
    <scope>NUCLEOTIDE SEQUENCE [LARGE SCALE GENOMIC DNA]</scope>
    <source>
        <strain evidence="1">JXDWG</strain>
        <tissue evidence="1">Leaf</tissue>
    </source>
</reference>
<dbReference type="AlphaFoldDB" id="A0AAP0PQH7"/>
<accession>A0AAP0PQH7</accession>
<name>A0AAP0PQH7_9MAGN</name>
<dbReference type="PANTHER" id="PTHR33984">
    <property type="entry name" value="OS02G0717600 PROTEIN"/>
    <property type="match status" value="1"/>
</dbReference>
<dbReference type="PANTHER" id="PTHR33984:SF10">
    <property type="entry name" value="S1 MOTIF DOMAIN-CONTAINING PROTEIN"/>
    <property type="match status" value="1"/>
</dbReference>
<gene>
    <name evidence="1" type="ORF">Scep_007928</name>
</gene>
<keyword evidence="2" id="KW-1185">Reference proteome</keyword>